<dbReference type="EMBL" id="CP104064">
    <property type="protein sequence ID" value="WAH35834.1"/>
    <property type="molecule type" value="Genomic_DNA"/>
</dbReference>
<dbReference type="RefSeq" id="WP_268043117.1">
    <property type="nucleotide sequence ID" value="NZ_CP104064.1"/>
</dbReference>
<evidence type="ECO:0000313" key="2">
    <source>
        <dbReference type="Proteomes" id="UP001164803"/>
    </source>
</evidence>
<proteinExistence type="predicted"/>
<protein>
    <submittedName>
        <fullName evidence="1">Uncharacterized protein</fullName>
    </submittedName>
</protein>
<name>A0ABY6Z0G5_9BACL</name>
<keyword evidence="2" id="KW-1185">Reference proteome</keyword>
<dbReference type="Proteomes" id="UP001164803">
    <property type="component" value="Chromosome"/>
</dbReference>
<organism evidence="1 2">
    <name type="scientific">Alicyclobacillus dauci</name>
    <dbReference type="NCBI Taxonomy" id="1475485"/>
    <lineage>
        <taxon>Bacteria</taxon>
        <taxon>Bacillati</taxon>
        <taxon>Bacillota</taxon>
        <taxon>Bacilli</taxon>
        <taxon>Bacillales</taxon>
        <taxon>Alicyclobacillaceae</taxon>
        <taxon>Alicyclobacillus</taxon>
    </lineage>
</organism>
<gene>
    <name evidence="1" type="ORF">NZD86_16390</name>
</gene>
<reference evidence="1" key="1">
    <citation type="submission" date="2022-08" db="EMBL/GenBank/DDBJ databases">
        <title>Alicyclobacillus dauci DSM2870, complete genome.</title>
        <authorList>
            <person name="Wang Q."/>
            <person name="Cai R."/>
            <person name="Wang Z."/>
        </authorList>
    </citation>
    <scope>NUCLEOTIDE SEQUENCE</scope>
    <source>
        <strain evidence="1">DSM 28700</strain>
    </source>
</reference>
<evidence type="ECO:0000313" key="1">
    <source>
        <dbReference type="EMBL" id="WAH35834.1"/>
    </source>
</evidence>
<sequence>MTVPANRVYLYASTDNDYIKCLAAADVAGIPYSQCIGDYQEAWRICADPTNLLVDVGGAALYALYYNPCNWPNPAGQAGGHTPFVTYPDGHGVATVKANTFVNAGGYTALDSLTLAIMLSYYAIHGTFPHGYGGLPRQEIPQHVCVSGASPRLSVPNIQAPAPTPHPVTVNQPSVGVYASISTLAEAERALQLKWPGIGVTTALGTPQSPYTSVLPSHPDSLVAQALERVNSSAWWLSFWTVSWPSSGVTFHQAGYDAGQYAATQIDALPGTRRPDYVILDPEGYNQPAQTAQQFHDFVNGFAAGVTSINSTLKSGFYCNQSQYATYQLASVNLPAFVAIAPITGNHPMVSGHNITGYIAYYASCPSTSEINQVKSWGALYNAVQFRDSGVDCGPA</sequence>
<accession>A0ABY6Z0G5</accession>